<feature type="transmembrane region" description="Helical" evidence="8">
    <location>
        <begin position="207"/>
        <end position="229"/>
    </location>
</feature>
<keyword evidence="6 8" id="KW-0472">Membrane</keyword>
<gene>
    <name evidence="10" type="ORF">RradSPS_2960</name>
    <name evidence="11" type="ORF">SIL72_14705</name>
</gene>
<evidence type="ECO:0000256" key="1">
    <source>
        <dbReference type="ARBA" id="ARBA00004651"/>
    </source>
</evidence>
<accession>A0A023X7D0</accession>
<dbReference type="EMBL" id="JAWXXX010000002">
    <property type="protein sequence ID" value="MDX5895275.1"/>
    <property type="molecule type" value="Genomic_DNA"/>
</dbReference>
<evidence type="ECO:0000256" key="5">
    <source>
        <dbReference type="ARBA" id="ARBA00022989"/>
    </source>
</evidence>
<name>A0A023X7D0_RUBRA</name>
<evidence type="ECO:0000313" key="11">
    <source>
        <dbReference type="EMBL" id="MDX5895275.1"/>
    </source>
</evidence>
<organism evidence="10 12">
    <name type="scientific">Rubrobacter radiotolerans</name>
    <name type="common">Arthrobacter radiotolerans</name>
    <dbReference type="NCBI Taxonomy" id="42256"/>
    <lineage>
        <taxon>Bacteria</taxon>
        <taxon>Bacillati</taxon>
        <taxon>Actinomycetota</taxon>
        <taxon>Rubrobacteria</taxon>
        <taxon>Rubrobacterales</taxon>
        <taxon>Rubrobacteraceae</taxon>
        <taxon>Rubrobacter</taxon>
    </lineage>
</organism>
<evidence type="ECO:0000256" key="7">
    <source>
        <dbReference type="RuleBase" id="RU000320"/>
    </source>
</evidence>
<dbReference type="PANTHER" id="PTHR42703:SF1">
    <property type="entry name" value="NA(+)_H(+) ANTIPORTER SUBUNIT D1"/>
    <property type="match status" value="1"/>
</dbReference>
<feature type="transmembrane region" description="Helical" evidence="8">
    <location>
        <begin position="164"/>
        <end position="187"/>
    </location>
</feature>
<feature type="transmembrane region" description="Helical" evidence="8">
    <location>
        <begin position="83"/>
        <end position="100"/>
    </location>
</feature>
<protein>
    <submittedName>
        <fullName evidence="11">Complex I subunit 5 family protein</fullName>
    </submittedName>
    <submittedName>
        <fullName evidence="10">Formate hydrogenlyase subunit 3/Multisubunit Na+/H+ antiporter MnhD subunit</fullName>
    </submittedName>
</protein>
<reference evidence="11" key="2">
    <citation type="submission" date="2023-11" db="EMBL/GenBank/DDBJ databases">
        <title>MicrobeMod: A computational toolkit for identifying prokaryotic methylation and restriction-modification with nanopore sequencing.</title>
        <authorList>
            <person name="Crits-Christoph A."/>
            <person name="Kang S.C."/>
            <person name="Lee H."/>
            <person name="Ostrov N."/>
        </authorList>
    </citation>
    <scope>NUCLEOTIDE SEQUENCE</scope>
    <source>
        <strain evidence="11">ATCC 51242</strain>
    </source>
</reference>
<dbReference type="Pfam" id="PF00361">
    <property type="entry name" value="Proton_antipo_M"/>
    <property type="match status" value="1"/>
</dbReference>
<keyword evidence="3" id="KW-1003">Cell membrane</keyword>
<keyword evidence="10" id="KW-0456">Lyase</keyword>
<dbReference type="OrthoDB" id="9768329at2"/>
<dbReference type="GO" id="GO:0016829">
    <property type="term" value="F:lyase activity"/>
    <property type="evidence" value="ECO:0007669"/>
    <property type="project" value="UniProtKB-KW"/>
</dbReference>
<feature type="transmembrane region" description="Helical" evidence="8">
    <location>
        <begin position="469"/>
        <end position="495"/>
    </location>
</feature>
<feature type="transmembrane region" description="Helical" evidence="8">
    <location>
        <begin position="326"/>
        <end position="352"/>
    </location>
</feature>
<comment type="subcellular location">
    <subcellularLocation>
        <location evidence="1">Cell membrane</location>
        <topology evidence="1">Multi-pass membrane protein</topology>
    </subcellularLocation>
    <subcellularLocation>
        <location evidence="7">Membrane</location>
        <topology evidence="7">Multi-pass membrane protein</topology>
    </subcellularLocation>
</comment>
<keyword evidence="12" id="KW-1185">Reference proteome</keyword>
<sequence length="595" mass="61752">MNAQALAEYLGTAVWPAAFVLPLALALGTIPRPTRAAAISLTPTAALPALLLALFGEVGEGGGARLPYILIGMELGLTEVTRVFLLFTALLWTVAAVYALGYTEDDPRRGRFFAFFLLTMAGNLGLIIARDLASFYLFFSLMSFLAYGVIVHEDTERARRAASVYLVMTVFGEACVLPAVLITAGLSGTVGIEAATAALADSGALDAVVLLATLGFGVKAGAILLHLWLPLAHPAAPTPASAVLSGTMIKAGLLGWMLLIPVGEVSMPAWGALFMAFGLLAAFYGVLVGVTQSDPKTVLAYSSISQMGFMTAALGAALAVPGAWPVAALAVPIYATHHALAKGVLFLGVGVARKVAGLRDRSRRLLVVAGLLFASLAMAGGPLTSGAAAKEYLKEVAYLAPGGWENALLYGFDLAAVGTAVVMGRFLFSVWPEGGVDARPVASLALPWAFLLGALATSVLFLPVPRAELFSYLLGASAFWPVSAGALIVAGAWYLDGRSGGRLRERLMPGIPEGDLIVPVTRLLRALRGLWRSRVGPAAGSAGERLAALARRYESGTATLRSAAQAVESGIRLWTVAGALALLLTLAVLTLSVLA</sequence>
<keyword evidence="10" id="KW-0614">Plasmid</keyword>
<evidence type="ECO:0000259" key="9">
    <source>
        <dbReference type="Pfam" id="PF00361"/>
    </source>
</evidence>
<evidence type="ECO:0000313" key="12">
    <source>
        <dbReference type="Proteomes" id="UP000025229"/>
    </source>
</evidence>
<dbReference type="EMBL" id="CP007515">
    <property type="protein sequence ID" value="AHY48243.1"/>
    <property type="molecule type" value="Genomic_DNA"/>
</dbReference>
<feature type="transmembrane region" description="Helical" evidence="8">
    <location>
        <begin position="298"/>
        <end position="320"/>
    </location>
</feature>
<comment type="similarity">
    <text evidence="2">Belongs to the CPA3 antiporters (TC 2.A.63) subunit D family.</text>
</comment>
<dbReference type="eggNOG" id="COG0651">
    <property type="taxonomic scope" value="Bacteria"/>
</dbReference>
<dbReference type="RefSeq" id="WP_051590046.1">
    <property type="nucleotide sequence ID" value="NZ_CP007515.1"/>
</dbReference>
<feature type="transmembrane region" description="Helical" evidence="8">
    <location>
        <begin position="135"/>
        <end position="152"/>
    </location>
</feature>
<evidence type="ECO:0000256" key="4">
    <source>
        <dbReference type="ARBA" id="ARBA00022692"/>
    </source>
</evidence>
<dbReference type="KEGG" id="rrd:RradSPS_2960"/>
<evidence type="ECO:0000313" key="10">
    <source>
        <dbReference type="EMBL" id="AHY48243.1"/>
    </source>
</evidence>
<keyword evidence="4 7" id="KW-0812">Transmembrane</keyword>
<dbReference type="PRINTS" id="PR01434">
    <property type="entry name" value="NADHDHGNASE5"/>
</dbReference>
<dbReference type="PATRIC" id="fig|42256.3.peg.3008"/>
<evidence type="ECO:0000256" key="2">
    <source>
        <dbReference type="ARBA" id="ARBA00005346"/>
    </source>
</evidence>
<feature type="transmembrane region" description="Helical" evidence="8">
    <location>
        <begin position="571"/>
        <end position="594"/>
    </location>
</feature>
<geneLocation type="plasmid" evidence="10">
    <name>1</name>
</geneLocation>
<keyword evidence="5 8" id="KW-1133">Transmembrane helix</keyword>
<dbReference type="GO" id="GO:0005886">
    <property type="term" value="C:plasma membrane"/>
    <property type="evidence" value="ECO:0007669"/>
    <property type="project" value="UniProtKB-SubCell"/>
</dbReference>
<dbReference type="InterPro" id="IPR001750">
    <property type="entry name" value="ND/Mrp_TM"/>
</dbReference>
<evidence type="ECO:0000256" key="3">
    <source>
        <dbReference type="ARBA" id="ARBA00022475"/>
    </source>
</evidence>
<proteinExistence type="inferred from homology"/>
<feature type="transmembrane region" description="Helical" evidence="8">
    <location>
        <begin position="12"/>
        <end position="30"/>
    </location>
</feature>
<feature type="transmembrane region" description="Helical" evidence="8">
    <location>
        <begin position="440"/>
        <end position="463"/>
    </location>
</feature>
<dbReference type="Proteomes" id="UP001281130">
    <property type="component" value="Unassembled WGS sequence"/>
</dbReference>
<dbReference type="HOGENOM" id="CLU_022930_0_0_11"/>
<reference evidence="10 12" key="1">
    <citation type="submission" date="2014-03" db="EMBL/GenBank/DDBJ databases">
        <title>Complete genome sequence of the Radio-Resistant Rubrobacter radiotolerans RSPS-4.</title>
        <authorList>
            <person name="Egas C.C."/>
            <person name="Barroso C.C."/>
            <person name="Froufe H.J.C."/>
            <person name="Pacheco J.J."/>
            <person name="Albuquerque L.L."/>
            <person name="da Costa M.M.S."/>
        </authorList>
    </citation>
    <scope>NUCLEOTIDE SEQUENCE [LARGE SCALE GENOMIC DNA]</scope>
    <source>
        <strain evidence="10 12">RSPS-4</strain>
        <plasmid evidence="10 12">1</plasmid>
    </source>
</reference>
<evidence type="ECO:0000256" key="8">
    <source>
        <dbReference type="SAM" id="Phobius"/>
    </source>
</evidence>
<feature type="transmembrane region" description="Helical" evidence="8">
    <location>
        <begin position="407"/>
        <end position="428"/>
    </location>
</feature>
<dbReference type="PANTHER" id="PTHR42703">
    <property type="entry name" value="NADH DEHYDROGENASE"/>
    <property type="match status" value="1"/>
</dbReference>
<evidence type="ECO:0000256" key="6">
    <source>
        <dbReference type="ARBA" id="ARBA00023136"/>
    </source>
</evidence>
<feature type="domain" description="NADH:quinone oxidoreductase/Mrp antiporter transmembrane" evidence="9">
    <location>
        <begin position="129"/>
        <end position="393"/>
    </location>
</feature>
<dbReference type="AlphaFoldDB" id="A0A023X7D0"/>
<feature type="transmembrane region" description="Helical" evidence="8">
    <location>
        <begin position="241"/>
        <end position="263"/>
    </location>
</feature>
<feature type="transmembrane region" description="Helical" evidence="8">
    <location>
        <begin position="269"/>
        <end position="291"/>
    </location>
</feature>
<feature type="transmembrane region" description="Helical" evidence="8">
    <location>
        <begin position="364"/>
        <end position="387"/>
    </location>
</feature>
<dbReference type="Proteomes" id="UP000025229">
    <property type="component" value="Plasmid 1"/>
</dbReference>
<feature type="transmembrane region" description="Helical" evidence="8">
    <location>
        <begin position="112"/>
        <end position="129"/>
    </location>
</feature>
<dbReference type="InterPro" id="IPR050586">
    <property type="entry name" value="CPA3_Na-H_Antiporter_D"/>
</dbReference>
<feature type="transmembrane region" description="Helical" evidence="8">
    <location>
        <begin position="37"/>
        <end position="56"/>
    </location>
</feature>